<keyword evidence="7 14" id="KW-0812">Transmembrane</keyword>
<dbReference type="Gene3D" id="3.30.565.10">
    <property type="entry name" value="Histidine kinase-like ATPase, C-terminal domain"/>
    <property type="match status" value="1"/>
</dbReference>
<keyword evidence="9" id="KW-0418">Kinase</keyword>
<feature type="domain" description="Histidine kinase" evidence="15">
    <location>
        <begin position="422"/>
        <end position="526"/>
    </location>
</feature>
<comment type="subcellular location">
    <subcellularLocation>
        <location evidence="2">Cell membrane</location>
        <topology evidence="2">Multi-pass membrane protein</topology>
    </subcellularLocation>
</comment>
<dbReference type="AlphaFoldDB" id="A0A0M0G0M7"/>
<sequence length="529" mass="58284">MENRWPLERKIMVLVCTLITIIMLMVTVVYMYFERKQAQDIVGQQALTTAMTVSEIPDVKQVLTENANASDMQQVVEKIREKSGAEFIVIGDMDGIRYTHPTKEKIGKAMVGGDNDEALIDGKSYVSMAKGSIGESVRGKTPIVNESGEIIGVVSVGFLLSEIDSTYQEGLIGILLWLLFIFIMGVGGSLMLTRNIRKDTFGLEPYQIARIYKERGAVLEAISEGVMATDQDGRVTLVNQSAKEILGIAEDAIGHPIQNILPGSTIASVMEREAAEGQYETVYGGQQLVVRYKRVDDEGRYGGKVASFQRRSEIQELISTLSEVQQYSHDLRAQTHEYTNKLYAISGWLQLGKIKKAMAFIHEETGQQKAYERVLFEQIHDPTIQAVLIGKLSKASEKKITFALDETSAIQFEWPQEAASPLVTIIGNIIDNAFEAVAGQANPKVQVYTTDIADDLILEVSDNGKGIPPEMMERIHEQGFTTKEGSDRGFGMSLVHASLRELGGSLEIASDEQEGTVVTVYIPKGGSTQ</sequence>
<accession>A0A0M0G0M7</accession>
<dbReference type="Pfam" id="PF13188">
    <property type="entry name" value="PAS_8"/>
    <property type="match status" value="1"/>
</dbReference>
<evidence type="ECO:0000259" key="15">
    <source>
        <dbReference type="PROSITE" id="PS50109"/>
    </source>
</evidence>
<dbReference type="SMART" id="SM00387">
    <property type="entry name" value="HATPase_c"/>
    <property type="match status" value="1"/>
</dbReference>
<dbReference type="EMBL" id="LGUE01000008">
    <property type="protein sequence ID" value="KON83157.1"/>
    <property type="molecule type" value="Genomic_DNA"/>
</dbReference>
<keyword evidence="18" id="KW-1185">Reference proteome</keyword>
<keyword evidence="6" id="KW-0808">Transferase</keyword>
<evidence type="ECO:0000256" key="5">
    <source>
        <dbReference type="ARBA" id="ARBA00022553"/>
    </source>
</evidence>
<evidence type="ECO:0000313" key="18">
    <source>
        <dbReference type="Proteomes" id="UP000037405"/>
    </source>
</evidence>
<evidence type="ECO:0000256" key="3">
    <source>
        <dbReference type="ARBA" id="ARBA00012438"/>
    </source>
</evidence>
<dbReference type="Gene3D" id="3.30.450.20">
    <property type="entry name" value="PAS domain"/>
    <property type="match status" value="2"/>
</dbReference>
<evidence type="ECO:0000256" key="14">
    <source>
        <dbReference type="SAM" id="Phobius"/>
    </source>
</evidence>
<dbReference type="InterPro" id="IPR003594">
    <property type="entry name" value="HATPase_dom"/>
</dbReference>
<dbReference type="CDD" id="cd00130">
    <property type="entry name" value="PAS"/>
    <property type="match status" value="1"/>
</dbReference>
<proteinExistence type="predicted"/>
<dbReference type="InterPro" id="IPR000014">
    <property type="entry name" value="PAS"/>
</dbReference>
<dbReference type="CDD" id="cd16915">
    <property type="entry name" value="HATPase_DpiB-CitA-like"/>
    <property type="match status" value="1"/>
</dbReference>
<evidence type="ECO:0000313" key="17">
    <source>
        <dbReference type="EMBL" id="KON83157.1"/>
    </source>
</evidence>
<dbReference type="PROSITE" id="PS50112">
    <property type="entry name" value="PAS"/>
    <property type="match status" value="1"/>
</dbReference>
<comment type="catalytic activity">
    <reaction evidence="1">
        <text>ATP + protein L-histidine = ADP + protein N-phospho-L-histidine.</text>
        <dbReference type="EC" id="2.7.13.3"/>
    </reaction>
</comment>
<evidence type="ECO:0000256" key="9">
    <source>
        <dbReference type="ARBA" id="ARBA00022777"/>
    </source>
</evidence>
<gene>
    <name evidence="17" type="ORF">AF331_20235</name>
</gene>
<evidence type="ECO:0000256" key="6">
    <source>
        <dbReference type="ARBA" id="ARBA00022679"/>
    </source>
</evidence>
<dbReference type="InterPro" id="IPR039506">
    <property type="entry name" value="SPOB_a"/>
</dbReference>
<evidence type="ECO:0000256" key="11">
    <source>
        <dbReference type="ARBA" id="ARBA00022989"/>
    </source>
</evidence>
<dbReference type="Pfam" id="PF17203">
    <property type="entry name" value="sCache_3_2"/>
    <property type="match status" value="1"/>
</dbReference>
<dbReference type="InterPro" id="IPR005467">
    <property type="entry name" value="His_kinase_dom"/>
</dbReference>
<dbReference type="InterPro" id="IPR029151">
    <property type="entry name" value="Sensor-like_sf"/>
</dbReference>
<name>A0A0M0G0M7_9BACI</name>
<dbReference type="SUPFAM" id="SSF103190">
    <property type="entry name" value="Sensory domain-like"/>
    <property type="match status" value="1"/>
</dbReference>
<dbReference type="InterPro" id="IPR016120">
    <property type="entry name" value="Sig_transdc_His_kin_SpoOB"/>
</dbReference>
<feature type="transmembrane region" description="Helical" evidence="14">
    <location>
        <begin position="12"/>
        <end position="33"/>
    </location>
</feature>
<organism evidence="17 18">
    <name type="scientific">Rossellomorea marisflavi</name>
    <dbReference type="NCBI Taxonomy" id="189381"/>
    <lineage>
        <taxon>Bacteria</taxon>
        <taxon>Bacillati</taxon>
        <taxon>Bacillota</taxon>
        <taxon>Bacilli</taxon>
        <taxon>Bacillales</taxon>
        <taxon>Bacillaceae</taxon>
        <taxon>Rossellomorea</taxon>
    </lineage>
</organism>
<dbReference type="SUPFAM" id="SSF55874">
    <property type="entry name" value="ATPase domain of HSP90 chaperone/DNA topoisomerase II/histidine kinase"/>
    <property type="match status" value="1"/>
</dbReference>
<keyword evidence="4" id="KW-1003">Cell membrane</keyword>
<dbReference type="SUPFAM" id="SSF55890">
    <property type="entry name" value="Sporulation response regulatory protein Spo0B"/>
    <property type="match status" value="1"/>
</dbReference>
<evidence type="ECO:0000256" key="12">
    <source>
        <dbReference type="ARBA" id="ARBA00023012"/>
    </source>
</evidence>
<keyword evidence="10" id="KW-0067">ATP-binding</keyword>
<dbReference type="GO" id="GO:0005524">
    <property type="term" value="F:ATP binding"/>
    <property type="evidence" value="ECO:0007669"/>
    <property type="project" value="UniProtKB-KW"/>
</dbReference>
<dbReference type="PRINTS" id="PR00344">
    <property type="entry name" value="BCTRLSENSOR"/>
</dbReference>
<dbReference type="Pfam" id="PF02518">
    <property type="entry name" value="HATPase_c"/>
    <property type="match status" value="1"/>
</dbReference>
<dbReference type="PANTHER" id="PTHR43065:SF42">
    <property type="entry name" value="TWO-COMPONENT SENSOR PPRA"/>
    <property type="match status" value="1"/>
</dbReference>
<dbReference type="OrthoDB" id="9792686at2"/>
<keyword evidence="13 14" id="KW-0472">Membrane</keyword>
<dbReference type="GO" id="GO:0000155">
    <property type="term" value="F:phosphorelay sensor kinase activity"/>
    <property type="evidence" value="ECO:0007669"/>
    <property type="project" value="InterPro"/>
</dbReference>
<reference evidence="18" key="1">
    <citation type="submission" date="2015-07" db="EMBL/GenBank/DDBJ databases">
        <title>Fjat-14235 jcm11544.</title>
        <authorList>
            <person name="Liu B."/>
            <person name="Wang J."/>
            <person name="Zhu Y."/>
            <person name="Liu G."/>
            <person name="Chen Q."/>
            <person name="Chen Z."/>
            <person name="Lan J."/>
            <person name="Che J."/>
            <person name="Ge C."/>
            <person name="Shi H."/>
            <person name="Pan Z."/>
            <person name="Liu X."/>
        </authorList>
    </citation>
    <scope>NUCLEOTIDE SEQUENCE [LARGE SCALE GENOMIC DNA]</scope>
    <source>
        <strain evidence="18">JCM 11544</strain>
    </source>
</reference>
<dbReference type="PANTHER" id="PTHR43065">
    <property type="entry name" value="SENSOR HISTIDINE KINASE"/>
    <property type="match status" value="1"/>
</dbReference>
<keyword evidence="11 14" id="KW-1133">Transmembrane helix</keyword>
<dbReference type="SMART" id="SM00091">
    <property type="entry name" value="PAS"/>
    <property type="match status" value="1"/>
</dbReference>
<dbReference type="PROSITE" id="PS50109">
    <property type="entry name" value="HIS_KIN"/>
    <property type="match status" value="1"/>
</dbReference>
<dbReference type="InterPro" id="IPR033463">
    <property type="entry name" value="sCache_3"/>
</dbReference>
<dbReference type="Pfam" id="PF14689">
    <property type="entry name" value="SPOB_a"/>
    <property type="match status" value="1"/>
</dbReference>
<evidence type="ECO:0000256" key="7">
    <source>
        <dbReference type="ARBA" id="ARBA00022692"/>
    </source>
</evidence>
<dbReference type="GO" id="GO:0005886">
    <property type="term" value="C:plasma membrane"/>
    <property type="evidence" value="ECO:0007669"/>
    <property type="project" value="UniProtKB-SubCell"/>
</dbReference>
<dbReference type="InterPro" id="IPR035965">
    <property type="entry name" value="PAS-like_dom_sf"/>
</dbReference>
<evidence type="ECO:0000256" key="1">
    <source>
        <dbReference type="ARBA" id="ARBA00000085"/>
    </source>
</evidence>
<feature type="transmembrane region" description="Helical" evidence="14">
    <location>
        <begin position="170"/>
        <end position="192"/>
    </location>
</feature>
<dbReference type="NCBIfam" id="TIGR00229">
    <property type="entry name" value="sensory_box"/>
    <property type="match status" value="1"/>
</dbReference>
<keyword evidence="8" id="KW-0547">Nucleotide-binding</keyword>
<keyword evidence="5" id="KW-0597">Phosphoprotein</keyword>
<evidence type="ECO:0000256" key="13">
    <source>
        <dbReference type="ARBA" id="ARBA00023136"/>
    </source>
</evidence>
<evidence type="ECO:0000256" key="8">
    <source>
        <dbReference type="ARBA" id="ARBA00022741"/>
    </source>
</evidence>
<dbReference type="Proteomes" id="UP000037405">
    <property type="component" value="Unassembled WGS sequence"/>
</dbReference>
<evidence type="ECO:0000256" key="2">
    <source>
        <dbReference type="ARBA" id="ARBA00004651"/>
    </source>
</evidence>
<evidence type="ECO:0000259" key="16">
    <source>
        <dbReference type="PROSITE" id="PS50112"/>
    </source>
</evidence>
<dbReference type="RefSeq" id="WP_053429779.1">
    <property type="nucleotide sequence ID" value="NZ_JAMQJB010000005.1"/>
</dbReference>
<dbReference type="Gene3D" id="1.10.287.130">
    <property type="match status" value="1"/>
</dbReference>
<protein>
    <recommendedName>
        <fullName evidence="3">histidine kinase</fullName>
        <ecNumber evidence="3">2.7.13.3</ecNumber>
    </recommendedName>
</protein>
<evidence type="ECO:0000256" key="10">
    <source>
        <dbReference type="ARBA" id="ARBA00022840"/>
    </source>
</evidence>
<dbReference type="InterPro" id="IPR004358">
    <property type="entry name" value="Sig_transdc_His_kin-like_C"/>
</dbReference>
<feature type="domain" description="PAS" evidence="16">
    <location>
        <begin position="218"/>
        <end position="253"/>
    </location>
</feature>
<dbReference type="SUPFAM" id="SSF55785">
    <property type="entry name" value="PYP-like sensor domain (PAS domain)"/>
    <property type="match status" value="1"/>
</dbReference>
<dbReference type="PATRIC" id="fig|189381.12.peg.3584"/>
<comment type="caution">
    <text evidence="17">The sequence shown here is derived from an EMBL/GenBank/DDBJ whole genome shotgun (WGS) entry which is preliminary data.</text>
</comment>
<evidence type="ECO:0000256" key="4">
    <source>
        <dbReference type="ARBA" id="ARBA00022475"/>
    </source>
</evidence>
<dbReference type="InterPro" id="IPR036890">
    <property type="entry name" value="HATPase_C_sf"/>
</dbReference>
<dbReference type="EC" id="2.7.13.3" evidence="3"/>
<dbReference type="STRING" id="189381.GCA_900166615_00168"/>
<keyword evidence="12" id="KW-0902">Two-component regulatory system</keyword>